<dbReference type="Pfam" id="PF13649">
    <property type="entry name" value="Methyltransf_25"/>
    <property type="match status" value="1"/>
</dbReference>
<gene>
    <name evidence="2" type="ORF">AFERRID_09220</name>
</gene>
<evidence type="ECO:0000313" key="3">
    <source>
        <dbReference type="Proteomes" id="UP000280188"/>
    </source>
</evidence>
<dbReference type="PANTHER" id="PTHR43591">
    <property type="entry name" value="METHYLTRANSFERASE"/>
    <property type="match status" value="1"/>
</dbReference>
<dbReference type="EMBL" id="AP018795">
    <property type="protein sequence ID" value="BBF64704.1"/>
    <property type="molecule type" value="Genomic_DNA"/>
</dbReference>
<dbReference type="SUPFAM" id="SSF53335">
    <property type="entry name" value="S-adenosyl-L-methionine-dependent methyltransferases"/>
    <property type="match status" value="1"/>
</dbReference>
<name>A0A2Z6IJ42_ACIFI</name>
<feature type="domain" description="Methyltransferase" evidence="1">
    <location>
        <begin position="44"/>
        <end position="134"/>
    </location>
</feature>
<keyword evidence="2" id="KW-0489">Methyltransferase</keyword>
<reference evidence="2 3" key="1">
    <citation type="journal article" date="2018" name="Microbiol. Resour. Announc.">
        <title>Complete Genome Sequence of Acidithiobacillus ferridurans JCM 18981.</title>
        <authorList>
            <person name="Miyauchi T."/>
            <person name="Kouzuma A."/>
            <person name="Abe T."/>
            <person name="Watanabe K."/>
        </authorList>
    </citation>
    <scope>NUCLEOTIDE SEQUENCE [LARGE SCALE GENOMIC DNA]</scope>
    <source>
        <strain evidence="3">ATCC 33020 / DSM 29468 / JCM 18981 / 11Fe</strain>
    </source>
</reference>
<dbReference type="InterPro" id="IPR029063">
    <property type="entry name" value="SAM-dependent_MTases_sf"/>
</dbReference>
<dbReference type="CDD" id="cd02440">
    <property type="entry name" value="AdoMet_MTases"/>
    <property type="match status" value="1"/>
</dbReference>
<protein>
    <submittedName>
        <fullName evidence="2">Putative S-adenosylmethionine-dependent methyltransferase/MSMEI_2290</fullName>
    </submittedName>
</protein>
<organism evidence="2 3">
    <name type="scientific">Acidithiobacillus ferridurans</name>
    <dbReference type="NCBI Taxonomy" id="1232575"/>
    <lineage>
        <taxon>Bacteria</taxon>
        <taxon>Pseudomonadati</taxon>
        <taxon>Pseudomonadota</taxon>
        <taxon>Acidithiobacillia</taxon>
        <taxon>Acidithiobacillales</taxon>
        <taxon>Acidithiobacillaceae</taxon>
        <taxon>Acidithiobacillus</taxon>
    </lineage>
</organism>
<keyword evidence="3" id="KW-1185">Reference proteome</keyword>
<sequence length="279" mass="30790">MSDPDFYRAFEDRHRGSRALIKSRVKVYLPFLYPLKDLYPDSSILDLGCGRGEWLELLREEGFTAHGVDQDAGMLSACTALGLSVEQGDALAALQKLPRASQIVVSGFHIAEHVPFPMLQEMVQEALRVLKPAGLLILETPNAENLVVGSSSFYLDPTHQRPLPPLLLSFLTEYTGFLRNKIVRLQESPELAAGKTPVSLLQVLAGVSPDYAVVAQKEAAAKKLKSFDALFDRQYGLTLEDLAMRYEASLRAETIRELKPKRRKPTAKAASDAQDAPGK</sequence>
<dbReference type="AlphaFoldDB" id="A0A2Z6IJ42"/>
<evidence type="ECO:0000313" key="2">
    <source>
        <dbReference type="EMBL" id="BBF64704.1"/>
    </source>
</evidence>
<dbReference type="InterPro" id="IPR041698">
    <property type="entry name" value="Methyltransf_25"/>
</dbReference>
<dbReference type="GO" id="GO:0008168">
    <property type="term" value="F:methyltransferase activity"/>
    <property type="evidence" value="ECO:0007669"/>
    <property type="project" value="UniProtKB-KW"/>
</dbReference>
<dbReference type="PANTHER" id="PTHR43591:SF110">
    <property type="entry name" value="RHODANESE DOMAIN-CONTAINING PROTEIN"/>
    <property type="match status" value="1"/>
</dbReference>
<accession>A0A2Z6IJ42</accession>
<evidence type="ECO:0000259" key="1">
    <source>
        <dbReference type="Pfam" id="PF13649"/>
    </source>
</evidence>
<dbReference type="Proteomes" id="UP000280188">
    <property type="component" value="Chromosome"/>
</dbReference>
<proteinExistence type="predicted"/>
<dbReference type="Gene3D" id="3.40.50.150">
    <property type="entry name" value="Vaccinia Virus protein VP39"/>
    <property type="match status" value="1"/>
</dbReference>
<dbReference type="GO" id="GO:0032259">
    <property type="term" value="P:methylation"/>
    <property type="evidence" value="ECO:0007669"/>
    <property type="project" value="UniProtKB-KW"/>
</dbReference>
<dbReference type="RefSeq" id="WP_126604460.1">
    <property type="nucleotide sequence ID" value="NZ_AP018795.1"/>
</dbReference>
<keyword evidence="2" id="KW-0808">Transferase</keyword>
<dbReference type="KEGG" id="afj:AFERRID_09220"/>